<dbReference type="Pfam" id="PF00550">
    <property type="entry name" value="PP-binding"/>
    <property type="match status" value="2"/>
</dbReference>
<dbReference type="GO" id="GO:0016874">
    <property type="term" value="F:ligase activity"/>
    <property type="evidence" value="ECO:0007669"/>
    <property type="project" value="UniProtKB-KW"/>
</dbReference>
<dbReference type="GO" id="GO:0031177">
    <property type="term" value="F:phosphopantetheine binding"/>
    <property type="evidence" value="ECO:0007669"/>
    <property type="project" value="InterPro"/>
</dbReference>
<keyword evidence="3" id="KW-0597">Phosphoprotein</keyword>
<keyword evidence="2" id="KW-0596">Phosphopantetheine</keyword>
<proteinExistence type="predicted"/>
<dbReference type="Gene3D" id="3.30.559.10">
    <property type="entry name" value="Chloramphenicol acetyltransferase-like domain"/>
    <property type="match status" value="2"/>
</dbReference>
<dbReference type="Pfam" id="PF00668">
    <property type="entry name" value="Condensation"/>
    <property type="match status" value="2"/>
</dbReference>
<dbReference type="InterPro" id="IPR000873">
    <property type="entry name" value="AMP-dep_synth/lig_dom"/>
</dbReference>
<name>A0A167MMB7_9HYPO</name>
<evidence type="ECO:0000256" key="5">
    <source>
        <dbReference type="ARBA" id="ARBA00023026"/>
    </source>
</evidence>
<dbReference type="GO" id="GO:0005737">
    <property type="term" value="C:cytoplasm"/>
    <property type="evidence" value="ECO:0007669"/>
    <property type="project" value="TreeGrafter"/>
</dbReference>
<comment type="caution">
    <text evidence="8">The sequence shown here is derived from an EMBL/GenBank/DDBJ whole genome shotgun (WGS) entry which is preliminary data.</text>
</comment>
<dbReference type="InterPro" id="IPR042099">
    <property type="entry name" value="ANL_N_sf"/>
</dbReference>
<dbReference type="InterPro" id="IPR006162">
    <property type="entry name" value="Ppantetheine_attach_site"/>
</dbReference>
<feature type="domain" description="Carrier" evidence="7">
    <location>
        <begin position="2110"/>
        <end position="2185"/>
    </location>
</feature>
<keyword evidence="4" id="KW-0436">Ligase</keyword>
<reference evidence="8 9" key="1">
    <citation type="journal article" date="2016" name="Genome Biol. Evol.">
        <title>Divergent and convergent evolution of fungal pathogenicity.</title>
        <authorList>
            <person name="Shang Y."/>
            <person name="Xiao G."/>
            <person name="Zheng P."/>
            <person name="Cen K."/>
            <person name="Zhan S."/>
            <person name="Wang C."/>
        </authorList>
    </citation>
    <scope>NUCLEOTIDE SEQUENCE [LARGE SCALE GENOMIC DNA]</scope>
    <source>
        <strain evidence="8 9">RCEF 264</strain>
    </source>
</reference>
<dbReference type="SUPFAM" id="SSF56801">
    <property type="entry name" value="Acetyl-CoA synthetase-like"/>
    <property type="match status" value="2"/>
</dbReference>
<feature type="compositionally biased region" description="Low complexity" evidence="6">
    <location>
        <begin position="1312"/>
        <end position="1325"/>
    </location>
</feature>
<evidence type="ECO:0000313" key="8">
    <source>
        <dbReference type="EMBL" id="OAA54533.1"/>
    </source>
</evidence>
<dbReference type="SUPFAM" id="SSF52777">
    <property type="entry name" value="CoA-dependent acyltransferases"/>
    <property type="match status" value="6"/>
</dbReference>
<dbReference type="InterPro" id="IPR023213">
    <property type="entry name" value="CAT-like_dom_sf"/>
</dbReference>
<dbReference type="FunFam" id="3.30.300.30:FF:000015">
    <property type="entry name" value="Nonribosomal peptide synthase SidD"/>
    <property type="match status" value="1"/>
</dbReference>
<dbReference type="Proteomes" id="UP000076874">
    <property type="component" value="Unassembled WGS sequence"/>
</dbReference>
<dbReference type="InterPro" id="IPR036736">
    <property type="entry name" value="ACP-like_sf"/>
</dbReference>
<dbReference type="FunFam" id="3.40.50.12780:FF:000024">
    <property type="entry name" value="Nonribosomal siderophore peptide synthase SidC"/>
    <property type="match status" value="1"/>
</dbReference>
<dbReference type="PROSITE" id="PS50075">
    <property type="entry name" value="CARRIER"/>
    <property type="match status" value="2"/>
</dbReference>
<dbReference type="InterPro" id="IPR010071">
    <property type="entry name" value="AA_adenyl_dom"/>
</dbReference>
<keyword evidence="9" id="KW-1185">Reference proteome</keyword>
<accession>A0A167MMB7</accession>
<dbReference type="PANTHER" id="PTHR45527">
    <property type="entry name" value="NONRIBOSOMAL PEPTIDE SYNTHETASE"/>
    <property type="match status" value="1"/>
</dbReference>
<keyword evidence="5" id="KW-0843">Virulence</keyword>
<dbReference type="GO" id="GO:0043041">
    <property type="term" value="P:amino acid activation for nonribosomal peptide biosynthetic process"/>
    <property type="evidence" value="ECO:0007669"/>
    <property type="project" value="TreeGrafter"/>
</dbReference>
<evidence type="ECO:0000256" key="1">
    <source>
        <dbReference type="ARBA" id="ARBA00004924"/>
    </source>
</evidence>
<dbReference type="Pfam" id="PF00501">
    <property type="entry name" value="AMP-binding"/>
    <property type="match status" value="2"/>
</dbReference>
<dbReference type="InterPro" id="IPR009081">
    <property type="entry name" value="PP-bd_ACP"/>
</dbReference>
<dbReference type="STRING" id="1081102.A0A167MMB7"/>
<dbReference type="SUPFAM" id="SSF47336">
    <property type="entry name" value="ACP-like"/>
    <property type="match status" value="2"/>
</dbReference>
<evidence type="ECO:0000256" key="6">
    <source>
        <dbReference type="SAM" id="MobiDB-lite"/>
    </source>
</evidence>
<dbReference type="PROSITE" id="PS00455">
    <property type="entry name" value="AMP_BINDING"/>
    <property type="match status" value="2"/>
</dbReference>
<dbReference type="FunFam" id="3.40.50.980:FF:000001">
    <property type="entry name" value="Non-ribosomal peptide synthetase"/>
    <property type="match status" value="1"/>
</dbReference>
<dbReference type="Gene3D" id="3.30.300.30">
    <property type="match status" value="2"/>
</dbReference>
<evidence type="ECO:0000256" key="2">
    <source>
        <dbReference type="ARBA" id="ARBA00022450"/>
    </source>
</evidence>
<evidence type="ECO:0000256" key="3">
    <source>
        <dbReference type="ARBA" id="ARBA00022553"/>
    </source>
</evidence>
<dbReference type="InterPro" id="IPR020806">
    <property type="entry name" value="PKS_PP-bd"/>
</dbReference>
<dbReference type="EMBL" id="AZHD01000023">
    <property type="protein sequence ID" value="OAA54533.1"/>
    <property type="molecule type" value="Genomic_DNA"/>
</dbReference>
<dbReference type="NCBIfam" id="TIGR01733">
    <property type="entry name" value="AA-adenyl-dom"/>
    <property type="match status" value="1"/>
</dbReference>
<dbReference type="SMART" id="SM00823">
    <property type="entry name" value="PKS_PP"/>
    <property type="match status" value="1"/>
</dbReference>
<dbReference type="PANTHER" id="PTHR45527:SF1">
    <property type="entry name" value="FATTY ACID SYNTHASE"/>
    <property type="match status" value="1"/>
</dbReference>
<evidence type="ECO:0000256" key="4">
    <source>
        <dbReference type="ARBA" id="ARBA00022598"/>
    </source>
</evidence>
<protein>
    <submittedName>
        <fullName evidence="8">Amino acid adenylation</fullName>
    </submittedName>
</protein>
<feature type="region of interest" description="Disordered" evidence="6">
    <location>
        <begin position="1305"/>
        <end position="1325"/>
    </location>
</feature>
<dbReference type="Gene3D" id="3.30.559.30">
    <property type="entry name" value="Nonribosomal peptide synthetase, condensation domain"/>
    <property type="match status" value="3"/>
</dbReference>
<dbReference type="InterPro" id="IPR001242">
    <property type="entry name" value="Condensation_dom"/>
</dbReference>
<comment type="pathway">
    <text evidence="1">Siderophore biosynthesis.</text>
</comment>
<gene>
    <name evidence="8" type="ORF">SPI_08779</name>
</gene>
<dbReference type="PROSITE" id="PS00012">
    <property type="entry name" value="PHOSPHOPANTETHEINE"/>
    <property type="match status" value="1"/>
</dbReference>
<feature type="domain" description="Carrier" evidence="7">
    <location>
        <begin position="1008"/>
        <end position="1087"/>
    </location>
</feature>
<dbReference type="InterPro" id="IPR020845">
    <property type="entry name" value="AMP-binding_CS"/>
</dbReference>
<sequence length="2673" mass="289685">MRFIHEPVADVFLGKNHAGGPDYTDGFLELVPPKPAKPQQSVVFSDIESEFPASPVQAIIANEVVQWLSSELDLGLPSSQLQLVTLAGIINAWNALATYHAALRSHLHVHQKSGRLVVRVLRRIEPIKLAGEPVRLAPGRLAHLTVEAASKGACGFRLRLTFRRALLDATSLALINADLALLLRGLPPRERIGFGMYARFLQQAKDSERSHAFWARTLDGAVPRAALPSSPGFAAKVDAQPRQSVTAVLDPSVLARTDTNGLSSQTLLELLWAHVLSQHTDSDEVVFGTVRRDAAFFGADSCIGCLDQTYLVRLSTTAGTSTVGFVGDALEAYHVAASPHAFIGLDKMSANLAAHGPGVVESVFQYTQNARPQCSAPGLKQFPLVLTVCDRTSAGGELKLTLTHIDGIAGADAKLLLSHFITAIRSAAAAKDDLLNTPLDNISLVSDEERARLLLHPPPFAAEVDPPVLPDLIEAAVARHPERIAVQFEDSVSLTYAELNRLANGLAKHLRLRRGEIVPLLMDRSADLSVTMLAVLKSGAAYTVMGTDMPWERNARVVAECDATTVLADASLAHIAFPGVATKNIATLIRPADAAAAPLDNNDLAAHGVARPQAHDVCYIIYTSGSTGKPKGSAVTHRAAVNGILHHTSIAHIPRTLLFYSPTASAAQRTFNSVLIHGGTVVLASKARMAADLAAVIRDLRVDAVEITPTALALLQPSDVLPGLRQITVAGERIPEPLVNLWAAGADEAALVVRNRYGSSECTQMSHGRRMRAGENPRVLGSPEDTTMAYVVRPGTHQQLAPIGVPGELCLAGPQLASGYLKEPGLTAKVFVDNPFATMTTATASGDYAKMYRTGDKVRRLADGSIEILGRIDWQVKINGSKVEPADVDRVLGDHADVAAVATVAAEVEEGRLALVAALVLVEGRAWADVFPSLRQLARTSLPPFMVPGLWLPLSALPRSVNGKVDLHQLRKTACELGMAGMSKFLVTAPTTGEAVAADKNAARHDDSPQNTTERKLASVWSSVLGIDRAIIQRQHTFLALGGNSLLAIKAIAQLRKEGVVVEFASLIAEHSLQAVALAAVAVSEQTARSRSEPIEPFSLLGDQSSDVLAQVQSELGPHSIEDAYPATALQEGLLSTLSNEGDPYTYRRVWDVEYLDTDKLQASFRKVFASSDIYRTGFVLYKRGFVQVLRHDLTLPWIEADDVSLDAYLERETQTPLPLAGPLFRLGLVEGKYLVVTTHHSLGDYWSSRFLYHDVAAAYLGRDDVYKRPAFRTFVRHLQSLDAQAAHTFWASYLENLPRACLSRGPDDGQTTTRTTTKTKTTTTKRTTRATMERHNNMQRLGITFGSLVYAAWAILLARHLGSQDVSFVTSISGREAPVLRIEDLDGPTMTTVPQRIKVGDPTKTTFLQLVKEVGAQFFPVTRHAQTGLRSALRSANIPPGSIDTLVNVLMKNDDPAYVGEVFQRHGERPLWSSLLTVLEVEELESETQTATIEVRLSSSSMEPTRLNFLADAFVAILGAILRTPESPVSSVNILGDAERAYLLDDVSNRKAVSVLPPQLLLLHTRFETQAERSPDAVAIDWQAKDQVSYADLDRRANRLARLLWQRGVVPGNVVALLLSKSIDAIVSILGVLKAGATYTPLSPDNPVERNRFIVRETQSAVIIVQQEHVDVVALPLAPEVHHVVVINSPETQTILSETSSTRLPPVAVTPDHLAYILYTSGSTGQPKGIRVPHRSAAAAVGSMIDAEGRHVGAWRTLQFANLVFDASVQDIFNTLSTGGTLCMAPTDVLLSDLAGCINRMRVRQAILTPTVAGLLRPRDVPSFETLIVGGEPLTQTVVDVWRPSCRILNVYGPTETCMVVTAKDVEPDGWTSSIGTPFATVMAFVVDPAASSEDLALGSEHAILRPYGAVGELCLAGPQVAEGYVNRPDLTGASFVDSRALRARIYRTGDLVRWLPGQELEYLGRKDHQISIHGYRVELGEVESAVRASGVVKDAAVVAADLGKKPQIVAFYVSNAAGREHHGASAVIRPAEQHRKEFRVLHDKLVEALPPYMIPHAVLPMREFPKLPSGKVNRKSLKKLAEKLDGASLYAYVLETAGTEQTIVPVQTDAEAVLETWWAQVLGMPPERQHVGREANFRALGGDSISAISLASLARQHGFALRVPDILRHGKLKDLARTLTETPKDKEAPLVKEPVFEVPQVVQDLTARAGLNWQNDVDYVYPCPPGQAEFLKQGARKEQMWVLNTVRRMSASIDQEQWIAVTERLIQVNDILRTSWLQVSQPNNEWVGVVLRRFKLSLVKHSCQDEGQASPILDDVFAHRFTFPTPFLRFVIVTYPDQAWDLVIKMDHAVYDGTLLRIFDSHFASILRDAAIPPHIDFREFAFRVFQADKTRSLAYWAKKLAAVPATAAGAAAPSWLAAVEPCSTGVLRRPVTAAETHDLDAVAAHIGLAPSSVFQAAFQLWLWQVAGGSAAAVVRFDYLVSGRNLPQTVVTSSPPLAGDPQTINGTTANFLPFVVDAASVDARAPLAAYLTATQDDFWAATDCGDVGLDAMYSAAGLDRATAGSRVLFLFQPFQPASAAVADDDPNGGANFRWLVMARSQVRMYQPYALVVEVAKAAGHAHTLTLFFDETVLAQKQVQAMAEDIARSVARVVGALSRRGASAVVGDVVDL</sequence>
<evidence type="ECO:0000259" key="7">
    <source>
        <dbReference type="PROSITE" id="PS50075"/>
    </source>
</evidence>
<dbReference type="Gene3D" id="3.40.50.12780">
    <property type="entry name" value="N-terminal domain of ligase-like"/>
    <property type="match status" value="2"/>
</dbReference>
<evidence type="ECO:0000313" key="9">
    <source>
        <dbReference type="Proteomes" id="UP000076874"/>
    </source>
</evidence>
<organism evidence="8 9">
    <name type="scientific">Niveomyces insectorum RCEF 264</name>
    <dbReference type="NCBI Taxonomy" id="1081102"/>
    <lineage>
        <taxon>Eukaryota</taxon>
        <taxon>Fungi</taxon>
        <taxon>Dikarya</taxon>
        <taxon>Ascomycota</taxon>
        <taxon>Pezizomycotina</taxon>
        <taxon>Sordariomycetes</taxon>
        <taxon>Hypocreomycetidae</taxon>
        <taxon>Hypocreales</taxon>
        <taxon>Cordycipitaceae</taxon>
        <taxon>Niveomyces</taxon>
    </lineage>
</organism>
<dbReference type="CDD" id="cd05918">
    <property type="entry name" value="A_NRPS_SidN3_like"/>
    <property type="match status" value="1"/>
</dbReference>
<dbReference type="InterPro" id="IPR045851">
    <property type="entry name" value="AMP-bd_C_sf"/>
</dbReference>
<dbReference type="GO" id="GO:0044550">
    <property type="term" value="P:secondary metabolite biosynthetic process"/>
    <property type="evidence" value="ECO:0007669"/>
    <property type="project" value="TreeGrafter"/>
</dbReference>
<dbReference type="OrthoDB" id="416786at2759"/>
<dbReference type="Gene3D" id="1.10.1200.10">
    <property type="entry name" value="ACP-like"/>
    <property type="match status" value="2"/>
</dbReference>